<keyword evidence="4" id="KW-1185">Reference proteome</keyword>
<reference evidence="3 4" key="1">
    <citation type="submission" date="2024-03" db="EMBL/GenBank/DDBJ databases">
        <title>Genome-scale model development and genomic sequencing of the oleaginous clade Lipomyces.</title>
        <authorList>
            <consortium name="Lawrence Berkeley National Laboratory"/>
            <person name="Czajka J.J."/>
            <person name="Han Y."/>
            <person name="Kim J."/>
            <person name="Mondo S.J."/>
            <person name="Hofstad B.A."/>
            <person name="Robles A."/>
            <person name="Haridas S."/>
            <person name="Riley R."/>
            <person name="LaButti K."/>
            <person name="Pangilinan J."/>
            <person name="Andreopoulos W."/>
            <person name="Lipzen A."/>
            <person name="Yan J."/>
            <person name="Wang M."/>
            <person name="Ng V."/>
            <person name="Grigoriev I.V."/>
            <person name="Spatafora J.W."/>
            <person name="Magnuson J.K."/>
            <person name="Baker S.E."/>
            <person name="Pomraning K.R."/>
        </authorList>
    </citation>
    <scope>NUCLEOTIDE SEQUENCE [LARGE SCALE GENOMIC DNA]</scope>
    <source>
        <strain evidence="3 4">Phaff 52-87</strain>
    </source>
</reference>
<dbReference type="InterPro" id="IPR018844">
    <property type="entry name" value="Dnt1-like_N"/>
</dbReference>
<dbReference type="RefSeq" id="XP_064770974.1">
    <property type="nucleotide sequence ID" value="XM_064911679.1"/>
</dbReference>
<feature type="region of interest" description="Disordered" evidence="1">
    <location>
        <begin position="207"/>
        <end position="429"/>
    </location>
</feature>
<evidence type="ECO:0000313" key="3">
    <source>
        <dbReference type="EMBL" id="KAK7207941.1"/>
    </source>
</evidence>
<protein>
    <recommendedName>
        <fullName evidence="2">Nucleolar protein Dnt1-like N-terminal domain-containing protein</fullName>
    </recommendedName>
</protein>
<accession>A0ABR1FDK5</accession>
<evidence type="ECO:0000259" key="2">
    <source>
        <dbReference type="Pfam" id="PF10407"/>
    </source>
</evidence>
<organism evidence="3 4">
    <name type="scientific">Myxozyma melibiosi</name>
    <dbReference type="NCBI Taxonomy" id="54550"/>
    <lineage>
        <taxon>Eukaryota</taxon>
        <taxon>Fungi</taxon>
        <taxon>Dikarya</taxon>
        <taxon>Ascomycota</taxon>
        <taxon>Saccharomycotina</taxon>
        <taxon>Lipomycetes</taxon>
        <taxon>Lipomycetales</taxon>
        <taxon>Lipomycetaceae</taxon>
        <taxon>Myxozyma</taxon>
    </lineage>
</organism>
<feature type="region of interest" description="Disordered" evidence="1">
    <location>
        <begin position="522"/>
        <end position="555"/>
    </location>
</feature>
<feature type="region of interest" description="Disordered" evidence="1">
    <location>
        <begin position="461"/>
        <end position="482"/>
    </location>
</feature>
<dbReference type="EMBL" id="JBBJBU010000001">
    <property type="protein sequence ID" value="KAK7207941.1"/>
    <property type="molecule type" value="Genomic_DNA"/>
</dbReference>
<sequence length="581" mass="63784">MLEEMRRSLSPSDTPLLLHVKVVRAAASRGRSVDSLRQTAQTGDQTGAVNNKDAINATEYCGINYDLQDQSVFDREGSCDNVQLETVRKFIHLTTRTVTIRQLKEEIIERHRKIYKENLELVDLTNESSCDFDDDYLAACVLESGSIVHATVSSPEPFEDRSFDIQQQDDDFTTSTPVDATNHVRRWLDSSVCDGKSDRLARSSPMVNLPVLTPDSAPLNPKKLRPRKVSAPLPLRLDEDVPTGFKTPGSGRSLSFKYDRTPSLTLPKDSQNPRLILPPCTSSPAEPTLDVDPRKHSSSMPPTDPPLSASLTPKFDSSMVANDAEQKEIDREEEEDEELLAAARDYFDTSAAPSIPSEDSGSEISDREGENASGAKPTGSIFSADRLMGAHLLSDAGSRLQDLPSGQDPVKSQGDSAGDSLMDLTDSQESLLSRTERAYSGNLGARAGNGVIAGILGKAKPPVRDAEPRSSPEFGRERLSRPETFTDGILKKRCHGSRDDISINRTVNNPSARQYILAKRTKVGSENEPFTSAQLRPKSVGAQLEAEYEGPSFEESRTLERLPWLDIKINRKGSRSGKDTL</sequence>
<feature type="compositionally biased region" description="Polar residues" evidence="1">
    <location>
        <begin position="262"/>
        <end position="273"/>
    </location>
</feature>
<gene>
    <name evidence="3" type="ORF">BZA70DRAFT_272550</name>
</gene>
<feature type="compositionally biased region" description="Basic and acidic residues" evidence="1">
    <location>
        <begin position="462"/>
        <end position="481"/>
    </location>
</feature>
<name>A0ABR1FDK5_9ASCO</name>
<evidence type="ECO:0000256" key="1">
    <source>
        <dbReference type="SAM" id="MobiDB-lite"/>
    </source>
</evidence>
<dbReference type="GeneID" id="90037191"/>
<evidence type="ECO:0000313" key="4">
    <source>
        <dbReference type="Proteomes" id="UP001498771"/>
    </source>
</evidence>
<proteinExistence type="predicted"/>
<dbReference type="Pfam" id="PF10407">
    <property type="entry name" value="Cytokin_check_N"/>
    <property type="match status" value="1"/>
</dbReference>
<feature type="domain" description="Nucleolar protein Dnt1-like N-terminal" evidence="2">
    <location>
        <begin position="88"/>
        <end position="152"/>
    </location>
</feature>
<dbReference type="Proteomes" id="UP001498771">
    <property type="component" value="Unassembled WGS sequence"/>
</dbReference>
<comment type="caution">
    <text evidence="3">The sequence shown here is derived from an EMBL/GenBank/DDBJ whole genome shotgun (WGS) entry which is preliminary data.</text>
</comment>